<dbReference type="AlphaFoldDB" id="A0A5S4G741"/>
<keyword evidence="2" id="KW-1185">Reference proteome</keyword>
<name>A0A5S4G741_9ACTN</name>
<accession>A0A5S4G741</accession>
<protein>
    <submittedName>
        <fullName evidence="1">Uncharacterized protein</fullName>
    </submittedName>
</protein>
<gene>
    <name evidence="1" type="ORF">ETD96_36710</name>
</gene>
<dbReference type="EMBL" id="VCKZ01000410">
    <property type="protein sequence ID" value="TMR28848.1"/>
    <property type="molecule type" value="Genomic_DNA"/>
</dbReference>
<dbReference type="OrthoDB" id="3430427at2"/>
<comment type="caution">
    <text evidence="1">The sequence shown here is derived from an EMBL/GenBank/DDBJ whole genome shotgun (WGS) entry which is preliminary data.</text>
</comment>
<dbReference type="Proteomes" id="UP000305238">
    <property type="component" value="Unassembled WGS sequence"/>
</dbReference>
<evidence type="ECO:0000313" key="2">
    <source>
        <dbReference type="Proteomes" id="UP000305238"/>
    </source>
</evidence>
<reference evidence="1 2" key="1">
    <citation type="submission" date="2019-05" db="EMBL/GenBank/DDBJ databases">
        <title>Draft genome sequence of Actinomadura geliboluensis A8036.</title>
        <authorList>
            <person name="Saricaoglu S."/>
            <person name="Isik K."/>
        </authorList>
    </citation>
    <scope>NUCLEOTIDE SEQUENCE [LARGE SCALE GENOMIC DNA]</scope>
    <source>
        <strain evidence="1 2">A8036</strain>
    </source>
</reference>
<sequence length="261" mass="28558">MAAQIDRTQYGAHQFAGHLGLTRWQLRVGLEHGVLPAPDLDGGRWSADLAESAAEAGKEVIARFGDEPPIGSARAAARLAARVGLDVERRDVEVLVAQGALDVVSTFRGYPVYLMRDLDRLDPETVRAVVSTRKGPLMDSVDVGGAMSILDWPRRTFDRVASERGLTTDRLGRYALSDIQALRADDGLAREIAEEKRHLTLVKKRESEAHVEDVVRGWMLRCFAYVDGDAEQPPDIALLSRALRSLGTVRAELAGHEQAAS</sequence>
<proteinExistence type="predicted"/>
<organism evidence="1 2">
    <name type="scientific">Actinomadura geliboluensis</name>
    <dbReference type="NCBI Taxonomy" id="882440"/>
    <lineage>
        <taxon>Bacteria</taxon>
        <taxon>Bacillati</taxon>
        <taxon>Actinomycetota</taxon>
        <taxon>Actinomycetes</taxon>
        <taxon>Streptosporangiales</taxon>
        <taxon>Thermomonosporaceae</taxon>
        <taxon>Actinomadura</taxon>
    </lineage>
</organism>
<evidence type="ECO:0000313" key="1">
    <source>
        <dbReference type="EMBL" id="TMR28848.1"/>
    </source>
</evidence>
<dbReference type="RefSeq" id="WP_138641095.1">
    <property type="nucleotide sequence ID" value="NZ_JASWDG010000081.1"/>
</dbReference>